<dbReference type="InterPro" id="IPR029032">
    <property type="entry name" value="AhpD-like"/>
</dbReference>
<dbReference type="EMBL" id="DTGT01000179">
    <property type="protein sequence ID" value="HGH60774.1"/>
    <property type="molecule type" value="Genomic_DNA"/>
</dbReference>
<organism evidence="2">
    <name type="scientific">Desulfomonile tiedjei</name>
    <dbReference type="NCBI Taxonomy" id="2358"/>
    <lineage>
        <taxon>Bacteria</taxon>
        <taxon>Pseudomonadati</taxon>
        <taxon>Thermodesulfobacteriota</taxon>
        <taxon>Desulfomonilia</taxon>
        <taxon>Desulfomonilales</taxon>
        <taxon>Desulfomonilaceae</taxon>
        <taxon>Desulfomonile</taxon>
    </lineage>
</organism>
<dbReference type="PANTHER" id="PTHR33930">
    <property type="entry name" value="ALKYL HYDROPEROXIDE REDUCTASE AHPD"/>
    <property type="match status" value="1"/>
</dbReference>
<feature type="domain" description="Carboxymuconolactone decarboxylase-like" evidence="1">
    <location>
        <begin position="15"/>
        <end position="98"/>
    </location>
</feature>
<evidence type="ECO:0000259" key="1">
    <source>
        <dbReference type="Pfam" id="PF02627"/>
    </source>
</evidence>
<dbReference type="AlphaFoldDB" id="A0A7C4EUM3"/>
<gene>
    <name evidence="2" type="ORF">ENV54_05690</name>
</gene>
<proteinExistence type="predicted"/>
<reference evidence="2" key="1">
    <citation type="journal article" date="2020" name="mSystems">
        <title>Genome- and Community-Level Interaction Insights into Carbon Utilization and Element Cycling Functions of Hydrothermarchaeota in Hydrothermal Sediment.</title>
        <authorList>
            <person name="Zhou Z."/>
            <person name="Liu Y."/>
            <person name="Xu W."/>
            <person name="Pan J."/>
            <person name="Luo Z.H."/>
            <person name="Li M."/>
        </authorList>
    </citation>
    <scope>NUCLEOTIDE SEQUENCE [LARGE SCALE GENOMIC DNA]</scope>
    <source>
        <strain evidence="2">SpSt-769</strain>
    </source>
</reference>
<dbReference type="PANTHER" id="PTHR33930:SF2">
    <property type="entry name" value="BLR3452 PROTEIN"/>
    <property type="match status" value="1"/>
</dbReference>
<dbReference type="Gene3D" id="1.20.1290.10">
    <property type="entry name" value="AhpD-like"/>
    <property type="match status" value="1"/>
</dbReference>
<accession>A0A7C4EUM3</accession>
<dbReference type="SUPFAM" id="SSF69118">
    <property type="entry name" value="AhpD-like"/>
    <property type="match status" value="1"/>
</dbReference>
<dbReference type="GO" id="GO:0051920">
    <property type="term" value="F:peroxiredoxin activity"/>
    <property type="evidence" value="ECO:0007669"/>
    <property type="project" value="InterPro"/>
</dbReference>
<name>A0A7C4EUM3_9BACT</name>
<sequence length="104" mass="11251">MYVPEIFKQFIQQYPEISDAYKKIGALSSKTGPMDEKTQHLLQLGVAIGAESKGAVRSHARRALELGAAPAEVMQAVLLSGTIVGFPSMMAAYGWVREVLAAKE</sequence>
<dbReference type="InterPro" id="IPR003779">
    <property type="entry name" value="CMD-like"/>
</dbReference>
<dbReference type="Pfam" id="PF02627">
    <property type="entry name" value="CMD"/>
    <property type="match status" value="1"/>
</dbReference>
<protein>
    <submittedName>
        <fullName evidence="2">Carboxymuconolactone decarboxylase family protein</fullName>
    </submittedName>
</protein>
<evidence type="ECO:0000313" key="2">
    <source>
        <dbReference type="EMBL" id="HGH60774.1"/>
    </source>
</evidence>
<comment type="caution">
    <text evidence="2">The sequence shown here is derived from an EMBL/GenBank/DDBJ whole genome shotgun (WGS) entry which is preliminary data.</text>
</comment>